<feature type="transmembrane region" description="Helical" evidence="5">
    <location>
        <begin position="259"/>
        <end position="279"/>
    </location>
</feature>
<evidence type="ECO:0000256" key="4">
    <source>
        <dbReference type="ARBA" id="ARBA00023136"/>
    </source>
</evidence>
<evidence type="ECO:0000256" key="1">
    <source>
        <dbReference type="ARBA" id="ARBA00004141"/>
    </source>
</evidence>
<sequence>MGRRRRRFDAMDSFVTPRAKLVKQSLCSCLFLWNAIKTCSLVLFFYFFSISLTFYNQKYFHIFKNPLSITMVHLVVKFLLAGCFRGILTCCTGKKRTTLPWSMYVTRVAPPGFASALDIGLSNWGLEFVTISLYTMTKSTCIIFILGFSILFRLERLRCSLVIVIMFIALGLTMFTFDLTQFSTEGFILVLIASFLSGLRWSLAQKVMQKNEIGLGNPLDMMYHIQPWMMLALLPLSAGIEGVHFVTSKHTFGYTDSSVMIWTVGIIMLGAMLGFMLELSEFLLLSFTSGLTLIIAGVIKELCLLLLAVLVNGDKMSGINAIGLVICVIGIILHIIFKAVQVNEPKPLGVEAETLLQNGSGIPESCDEEEEQEETNIFDVIRDR</sequence>
<organism evidence="7 8">
    <name type="scientific">Ridgeia piscesae</name>
    <name type="common">Tubeworm</name>
    <dbReference type="NCBI Taxonomy" id="27915"/>
    <lineage>
        <taxon>Eukaryota</taxon>
        <taxon>Metazoa</taxon>
        <taxon>Spiralia</taxon>
        <taxon>Lophotrochozoa</taxon>
        <taxon>Annelida</taxon>
        <taxon>Polychaeta</taxon>
        <taxon>Sedentaria</taxon>
        <taxon>Canalipalpata</taxon>
        <taxon>Sabellida</taxon>
        <taxon>Siboglinidae</taxon>
        <taxon>Ridgeia</taxon>
    </lineage>
</organism>
<feature type="transmembrane region" description="Helical" evidence="5">
    <location>
        <begin position="159"/>
        <end position="180"/>
    </location>
</feature>
<keyword evidence="3 5" id="KW-1133">Transmembrane helix</keyword>
<keyword evidence="8" id="KW-1185">Reference proteome</keyword>
<comment type="caution">
    <text evidence="7">The sequence shown here is derived from an EMBL/GenBank/DDBJ whole genome shotgun (WGS) entry which is preliminary data.</text>
</comment>
<name>A0AAD9ULF9_RIDPI</name>
<dbReference type="GO" id="GO:0016020">
    <property type="term" value="C:membrane"/>
    <property type="evidence" value="ECO:0007669"/>
    <property type="project" value="UniProtKB-SubCell"/>
</dbReference>
<feature type="transmembrane region" description="Helical" evidence="5">
    <location>
        <begin position="108"/>
        <end position="125"/>
    </location>
</feature>
<dbReference type="Pfam" id="PF03151">
    <property type="entry name" value="TPT"/>
    <property type="match status" value="1"/>
</dbReference>
<feature type="transmembrane region" description="Helical" evidence="5">
    <location>
        <begin position="291"/>
        <end position="311"/>
    </location>
</feature>
<reference evidence="7" key="1">
    <citation type="journal article" date="2023" name="Mol. Biol. Evol.">
        <title>Third-Generation Sequencing Reveals the Adaptive Role of the Epigenome in Three Deep-Sea Polychaetes.</title>
        <authorList>
            <person name="Perez M."/>
            <person name="Aroh O."/>
            <person name="Sun Y."/>
            <person name="Lan Y."/>
            <person name="Juniper S.K."/>
            <person name="Young C.R."/>
            <person name="Angers B."/>
            <person name="Qian P.Y."/>
        </authorList>
    </citation>
    <scope>NUCLEOTIDE SEQUENCE</scope>
    <source>
        <strain evidence="7">R07B-5</strain>
    </source>
</reference>
<feature type="transmembrane region" description="Helical" evidence="5">
    <location>
        <begin position="21"/>
        <end position="47"/>
    </location>
</feature>
<gene>
    <name evidence="7" type="ORF">NP493_5g14028</name>
</gene>
<feature type="domain" description="Sugar phosphate transporter" evidence="6">
    <location>
        <begin position="38"/>
        <end position="333"/>
    </location>
</feature>
<evidence type="ECO:0000256" key="5">
    <source>
        <dbReference type="SAM" id="Phobius"/>
    </source>
</evidence>
<comment type="subcellular location">
    <subcellularLocation>
        <location evidence="1">Membrane</location>
        <topology evidence="1">Multi-pass membrane protein</topology>
    </subcellularLocation>
</comment>
<feature type="transmembrane region" description="Helical" evidence="5">
    <location>
        <begin position="317"/>
        <end position="337"/>
    </location>
</feature>
<protein>
    <recommendedName>
        <fullName evidence="6">Sugar phosphate transporter domain-containing protein</fullName>
    </recommendedName>
</protein>
<evidence type="ECO:0000313" key="7">
    <source>
        <dbReference type="EMBL" id="KAK2193839.1"/>
    </source>
</evidence>
<evidence type="ECO:0000256" key="2">
    <source>
        <dbReference type="ARBA" id="ARBA00022692"/>
    </source>
</evidence>
<dbReference type="InterPro" id="IPR050186">
    <property type="entry name" value="TPT_transporter"/>
</dbReference>
<feature type="transmembrane region" description="Helical" evidence="5">
    <location>
        <begin position="131"/>
        <end position="152"/>
    </location>
</feature>
<feature type="transmembrane region" description="Helical" evidence="5">
    <location>
        <begin position="67"/>
        <end position="88"/>
    </location>
</feature>
<dbReference type="PANTHER" id="PTHR11132">
    <property type="entry name" value="SOLUTE CARRIER FAMILY 35"/>
    <property type="match status" value="1"/>
</dbReference>
<dbReference type="AlphaFoldDB" id="A0AAD9ULF9"/>
<dbReference type="Proteomes" id="UP001209878">
    <property type="component" value="Unassembled WGS sequence"/>
</dbReference>
<dbReference type="InterPro" id="IPR004853">
    <property type="entry name" value="Sugar_P_trans_dom"/>
</dbReference>
<feature type="transmembrane region" description="Helical" evidence="5">
    <location>
        <begin position="186"/>
        <end position="204"/>
    </location>
</feature>
<dbReference type="EMBL" id="JAODUO010000006">
    <property type="protein sequence ID" value="KAK2193839.1"/>
    <property type="molecule type" value="Genomic_DNA"/>
</dbReference>
<accession>A0AAD9ULF9</accession>
<proteinExistence type="predicted"/>
<keyword evidence="4 5" id="KW-0472">Membrane</keyword>
<evidence type="ECO:0000313" key="8">
    <source>
        <dbReference type="Proteomes" id="UP001209878"/>
    </source>
</evidence>
<evidence type="ECO:0000259" key="6">
    <source>
        <dbReference type="Pfam" id="PF03151"/>
    </source>
</evidence>
<keyword evidence="2 5" id="KW-0812">Transmembrane</keyword>
<evidence type="ECO:0000256" key="3">
    <source>
        <dbReference type="ARBA" id="ARBA00022989"/>
    </source>
</evidence>